<feature type="transmembrane region" description="Helical" evidence="9">
    <location>
        <begin position="12"/>
        <end position="32"/>
    </location>
</feature>
<evidence type="ECO:0000256" key="1">
    <source>
        <dbReference type="ARBA" id="ARBA00004651"/>
    </source>
</evidence>
<evidence type="ECO:0000313" key="11">
    <source>
        <dbReference type="Proteomes" id="UP000481252"/>
    </source>
</evidence>
<dbReference type="Proteomes" id="UP000481252">
    <property type="component" value="Unassembled WGS sequence"/>
</dbReference>
<keyword evidence="4 9" id="KW-0812">Transmembrane</keyword>
<evidence type="ECO:0000256" key="8">
    <source>
        <dbReference type="ARBA" id="ARBA00037998"/>
    </source>
</evidence>
<dbReference type="Pfam" id="PF02653">
    <property type="entry name" value="BPD_transp_2"/>
    <property type="match status" value="1"/>
</dbReference>
<evidence type="ECO:0000256" key="6">
    <source>
        <dbReference type="ARBA" id="ARBA00022989"/>
    </source>
</evidence>
<dbReference type="CDD" id="cd06582">
    <property type="entry name" value="TM_PBP1_LivH_like"/>
    <property type="match status" value="1"/>
</dbReference>
<keyword evidence="3" id="KW-1003">Cell membrane</keyword>
<reference evidence="10 11" key="1">
    <citation type="submission" date="2020-02" db="EMBL/GenBank/DDBJ databases">
        <title>Genome sequence of the type strain CGMCC 1.15528 of Mesorhizobium zhangyense.</title>
        <authorList>
            <person name="Gao J."/>
            <person name="Sun J."/>
        </authorList>
    </citation>
    <scope>NUCLEOTIDE SEQUENCE [LARGE SCALE GENOMIC DNA]</scope>
    <source>
        <strain evidence="10 11">CGMCC 1.15528</strain>
    </source>
</reference>
<comment type="subcellular location">
    <subcellularLocation>
        <location evidence="1">Cell membrane</location>
        <topology evidence="1">Multi-pass membrane protein</topology>
    </subcellularLocation>
</comment>
<dbReference type="EMBL" id="JAAKZG010000007">
    <property type="protein sequence ID" value="NGN43052.1"/>
    <property type="molecule type" value="Genomic_DNA"/>
</dbReference>
<feature type="transmembrane region" description="Helical" evidence="9">
    <location>
        <begin position="98"/>
        <end position="118"/>
    </location>
</feature>
<evidence type="ECO:0000256" key="7">
    <source>
        <dbReference type="ARBA" id="ARBA00023136"/>
    </source>
</evidence>
<dbReference type="PANTHER" id="PTHR11795">
    <property type="entry name" value="BRANCHED-CHAIN AMINO ACID TRANSPORT SYSTEM PERMEASE PROTEIN LIVH"/>
    <property type="match status" value="1"/>
</dbReference>
<feature type="transmembrane region" description="Helical" evidence="9">
    <location>
        <begin position="225"/>
        <end position="254"/>
    </location>
</feature>
<sequence length="290" mass="30614">MTAQIAFAAANGIVLGMAVFLVAAGLTLVFGILKVFNFAHGSFFMIGAYIAHAITGQDPSSLPYFLFAAFVAALAVGAMGIATDTLVLRRLSSVANDYTLIATFAILLLCDGATKMVFGQDIYAVYPPAVLDQTMDVGILLTYYSVFIVACGIIVFVLLELGLNRLWFGKLVQTVARDPWMAGVIGLRVQRLKLVSVGVSFALAGLAGGLLVANQSLSLSLGHSYLLLAFNSVIVGGLGSIRGAFVAALIFGLFESFNSLLLPSMPGTVSYMVLIAVILLKPEGLFPERT</sequence>
<dbReference type="RefSeq" id="WP_165119408.1">
    <property type="nucleotide sequence ID" value="NZ_JAAKZG010000007.1"/>
</dbReference>
<evidence type="ECO:0000313" key="10">
    <source>
        <dbReference type="EMBL" id="NGN43052.1"/>
    </source>
</evidence>
<keyword evidence="5" id="KW-0029">Amino-acid transport</keyword>
<comment type="similarity">
    <text evidence="8">Belongs to the binding-protein-dependent transport system permease family. LivHM subfamily.</text>
</comment>
<evidence type="ECO:0000256" key="9">
    <source>
        <dbReference type="SAM" id="Phobius"/>
    </source>
</evidence>
<accession>A0A7C9VEB4</accession>
<evidence type="ECO:0000256" key="3">
    <source>
        <dbReference type="ARBA" id="ARBA00022475"/>
    </source>
</evidence>
<keyword evidence="2" id="KW-0813">Transport</keyword>
<feature type="transmembrane region" description="Helical" evidence="9">
    <location>
        <begin position="139"/>
        <end position="159"/>
    </location>
</feature>
<comment type="caution">
    <text evidence="10">The sequence shown here is derived from an EMBL/GenBank/DDBJ whole genome shotgun (WGS) entry which is preliminary data.</text>
</comment>
<feature type="transmembrane region" description="Helical" evidence="9">
    <location>
        <begin position="38"/>
        <end position="55"/>
    </location>
</feature>
<keyword evidence="6 9" id="KW-1133">Transmembrane helix</keyword>
<feature type="transmembrane region" description="Helical" evidence="9">
    <location>
        <begin position="62"/>
        <end position="83"/>
    </location>
</feature>
<dbReference type="GO" id="GO:0005886">
    <property type="term" value="C:plasma membrane"/>
    <property type="evidence" value="ECO:0007669"/>
    <property type="project" value="UniProtKB-SubCell"/>
</dbReference>
<organism evidence="10 11">
    <name type="scientific">Mesorhizobium zhangyense</name>
    <dbReference type="NCBI Taxonomy" id="1776730"/>
    <lineage>
        <taxon>Bacteria</taxon>
        <taxon>Pseudomonadati</taxon>
        <taxon>Pseudomonadota</taxon>
        <taxon>Alphaproteobacteria</taxon>
        <taxon>Hyphomicrobiales</taxon>
        <taxon>Phyllobacteriaceae</taxon>
        <taxon>Mesorhizobium</taxon>
    </lineage>
</organism>
<keyword evidence="11" id="KW-1185">Reference proteome</keyword>
<dbReference type="PANTHER" id="PTHR11795:SF442">
    <property type="entry name" value="ABC TRANSPORTER ATP-BINDING PROTEIN"/>
    <property type="match status" value="1"/>
</dbReference>
<feature type="transmembrane region" description="Helical" evidence="9">
    <location>
        <begin position="194"/>
        <end position="213"/>
    </location>
</feature>
<protein>
    <submittedName>
        <fullName evidence="10">Branched-chain amino acid ABC transporter permease</fullName>
    </submittedName>
</protein>
<dbReference type="GO" id="GO:0006865">
    <property type="term" value="P:amino acid transport"/>
    <property type="evidence" value="ECO:0007669"/>
    <property type="project" value="UniProtKB-KW"/>
</dbReference>
<keyword evidence="7 9" id="KW-0472">Membrane</keyword>
<gene>
    <name evidence="10" type="ORF">G6N74_18435</name>
</gene>
<feature type="transmembrane region" description="Helical" evidence="9">
    <location>
        <begin position="260"/>
        <end position="280"/>
    </location>
</feature>
<proteinExistence type="inferred from homology"/>
<evidence type="ECO:0000256" key="5">
    <source>
        <dbReference type="ARBA" id="ARBA00022970"/>
    </source>
</evidence>
<evidence type="ECO:0000256" key="4">
    <source>
        <dbReference type="ARBA" id="ARBA00022692"/>
    </source>
</evidence>
<dbReference type="AlphaFoldDB" id="A0A7C9VEB4"/>
<evidence type="ECO:0000256" key="2">
    <source>
        <dbReference type="ARBA" id="ARBA00022448"/>
    </source>
</evidence>
<dbReference type="InterPro" id="IPR001851">
    <property type="entry name" value="ABC_transp_permease"/>
</dbReference>
<dbReference type="GO" id="GO:0022857">
    <property type="term" value="F:transmembrane transporter activity"/>
    <property type="evidence" value="ECO:0007669"/>
    <property type="project" value="InterPro"/>
</dbReference>
<name>A0A7C9VEB4_9HYPH</name>
<dbReference type="InterPro" id="IPR052157">
    <property type="entry name" value="BCAA_transport_permease"/>
</dbReference>